<accession>A0ABR9T7D9</accession>
<dbReference type="Gene3D" id="3.60.21.70">
    <property type="entry name" value="PhoD-like phosphatase"/>
    <property type="match status" value="1"/>
</dbReference>
<evidence type="ECO:0008006" key="3">
    <source>
        <dbReference type="Google" id="ProtNLM"/>
    </source>
</evidence>
<gene>
    <name evidence="1" type="ORF">C4F40_11035</name>
</gene>
<dbReference type="PANTHER" id="PTHR37031">
    <property type="entry name" value="METALLOPHOSPHATASE BINDING DOMAIN PROTEIN"/>
    <property type="match status" value="1"/>
</dbReference>
<dbReference type="InterPro" id="IPR038607">
    <property type="entry name" value="PhoD-like_sf"/>
</dbReference>
<dbReference type="EMBL" id="PSKQ01000019">
    <property type="protein sequence ID" value="MBE8721258.1"/>
    <property type="molecule type" value="Genomic_DNA"/>
</dbReference>
<keyword evidence="2" id="KW-1185">Reference proteome</keyword>
<comment type="caution">
    <text evidence="1">The sequence shown here is derived from an EMBL/GenBank/DDBJ whole genome shotgun (WGS) entry which is preliminary data.</text>
</comment>
<organism evidence="1 2">
    <name type="scientific">Sphingobacterium pedocola</name>
    <dbReference type="NCBI Taxonomy" id="2082722"/>
    <lineage>
        <taxon>Bacteria</taxon>
        <taxon>Pseudomonadati</taxon>
        <taxon>Bacteroidota</taxon>
        <taxon>Sphingobacteriia</taxon>
        <taxon>Sphingobacteriales</taxon>
        <taxon>Sphingobacteriaceae</taxon>
        <taxon>Sphingobacterium</taxon>
    </lineage>
</organism>
<proteinExistence type="predicted"/>
<dbReference type="PANTHER" id="PTHR37031:SF2">
    <property type="entry name" value="PHOD-LIKE PHOSPHATASE METALLOPHOSPHATASE DOMAIN-CONTAINING PROTEIN"/>
    <property type="match status" value="1"/>
</dbReference>
<dbReference type="RefSeq" id="WP_196938481.1">
    <property type="nucleotide sequence ID" value="NZ_MU158689.1"/>
</dbReference>
<reference evidence="1 2" key="1">
    <citation type="submission" date="2018-02" db="EMBL/GenBank/DDBJ databases">
        <title>Sphingobacterium KA21.</title>
        <authorList>
            <person name="Vasarhelyi B.M."/>
            <person name="Deshmukh S."/>
            <person name="Balint B."/>
            <person name="Kukolya J."/>
        </authorList>
    </citation>
    <scope>NUCLEOTIDE SEQUENCE [LARGE SCALE GENOMIC DNA]</scope>
    <source>
        <strain evidence="1 2">Ka21</strain>
    </source>
</reference>
<name>A0ABR9T7D9_9SPHI</name>
<dbReference type="SUPFAM" id="SSF56300">
    <property type="entry name" value="Metallo-dependent phosphatases"/>
    <property type="match status" value="1"/>
</dbReference>
<protein>
    <recommendedName>
        <fullName evidence="3">PhoD-like phosphatase metallophosphatase domain-containing protein</fullName>
    </recommendedName>
</protein>
<evidence type="ECO:0000313" key="2">
    <source>
        <dbReference type="Proteomes" id="UP000618319"/>
    </source>
</evidence>
<dbReference type="InterPro" id="IPR029052">
    <property type="entry name" value="Metallo-depent_PP-like"/>
</dbReference>
<dbReference type="Proteomes" id="UP000618319">
    <property type="component" value="Unassembled WGS sequence"/>
</dbReference>
<sequence>MGLQFFAGPLLRRVSPKKVIIWAATIGYPSISGKLHIDGQSIAEGYSKSISIQDKIFIHLIEIEPGAANALYTTAARQAIQSLLGNSFPTNKVISYSVGIPDGDIYNYTEFNQIVIDQKLAYGNEDLYPSDTPAIKDLTNQLPKLPCFIIPSTNQQLNIAFGSCRKPHDKGADAFEHIDRNLKNSYTDVMKRPHVLYMGGDQIYADDVDDSVIHAIKSMSKKYGLEEILPSTNIPTDQLGDRSKFINKIGFTTGEGKNHLLSLGDYLAMYGLVWNAENWKGLEGIPDFSQGLISVRRVLANTPTYMIFDDHDVTDDWCITNERKQKILEHITGKRIIANALAAYFLFQGWGNDPQKFDYTKIKKAIENRKSSTTAYDSLFMHQDWEFEAPTVPVSYFLDTRTNRGGTGFPTLLKSIDSWQRTQIHVTNKNLPFVLITPGPMVTFRGIDRLQEDVSKWPDNPVVGLMGKYGADYESWSSNPINYKLFFSYFKQKNITKIVVLSGDVHYGFSAVFSIFDKKAMLDIPNGYKLKGLQITSSAFKNSASILGWFSQNGYRGNIYLLIFKDRSSYAFDEDNNKSFIHSKKPRLIINGSKIKQLIGNNTDSLYEDLSEDLYPELIMEVKINSAIPKTAEYIAEHNYGLMNINQNQIHYSFNNGGKYSFNL</sequence>
<evidence type="ECO:0000313" key="1">
    <source>
        <dbReference type="EMBL" id="MBE8721258.1"/>
    </source>
</evidence>